<dbReference type="InterPro" id="IPR010282">
    <property type="entry name" value="Uncharacterised_HutD/Ves"/>
</dbReference>
<name>A0A1T4ZYW4_9FIRM</name>
<dbReference type="PANTHER" id="PTHR37943:SF1">
    <property type="entry name" value="PROTEIN VES"/>
    <property type="match status" value="1"/>
</dbReference>
<accession>A0A1T4ZYW4</accession>
<dbReference type="Proteomes" id="UP000243406">
    <property type="component" value="Unassembled WGS sequence"/>
</dbReference>
<organism evidence="1 2">
    <name type="scientific">Acetoanaerobium noterae</name>
    <dbReference type="NCBI Taxonomy" id="745369"/>
    <lineage>
        <taxon>Bacteria</taxon>
        <taxon>Bacillati</taxon>
        <taxon>Bacillota</taxon>
        <taxon>Clostridia</taxon>
        <taxon>Peptostreptococcales</taxon>
        <taxon>Filifactoraceae</taxon>
        <taxon>Acetoanaerobium</taxon>
    </lineage>
</organism>
<dbReference type="PANTHER" id="PTHR37943">
    <property type="entry name" value="PROTEIN VES"/>
    <property type="match status" value="1"/>
</dbReference>
<dbReference type="EMBL" id="FUYN01000001">
    <property type="protein sequence ID" value="SKB27785.1"/>
    <property type="molecule type" value="Genomic_DNA"/>
</dbReference>
<keyword evidence="2" id="KW-1185">Reference proteome</keyword>
<dbReference type="AlphaFoldDB" id="A0A1T4ZYW4"/>
<dbReference type="SUPFAM" id="SSF51182">
    <property type="entry name" value="RmlC-like cupins"/>
    <property type="match status" value="1"/>
</dbReference>
<evidence type="ECO:0000313" key="2">
    <source>
        <dbReference type="Proteomes" id="UP000243406"/>
    </source>
</evidence>
<dbReference type="OrthoDB" id="9786443at2"/>
<reference evidence="2" key="1">
    <citation type="submission" date="2017-02" db="EMBL/GenBank/DDBJ databases">
        <authorList>
            <person name="Varghese N."/>
            <person name="Submissions S."/>
        </authorList>
    </citation>
    <scope>NUCLEOTIDE SEQUENCE [LARGE SCALE GENOMIC DNA]</scope>
    <source>
        <strain evidence="2">ATCC 35199</strain>
    </source>
</reference>
<dbReference type="RefSeq" id="WP_079588518.1">
    <property type="nucleotide sequence ID" value="NZ_FUYN01000001.1"/>
</dbReference>
<dbReference type="InterPro" id="IPR011051">
    <property type="entry name" value="RmlC_Cupin_sf"/>
</dbReference>
<dbReference type="Pfam" id="PF05962">
    <property type="entry name" value="HutD"/>
    <property type="match status" value="1"/>
</dbReference>
<evidence type="ECO:0000313" key="1">
    <source>
        <dbReference type="EMBL" id="SKB27785.1"/>
    </source>
</evidence>
<gene>
    <name evidence="1" type="ORF">SAMN02745120_0544</name>
</gene>
<protein>
    <submittedName>
        <fullName evidence="1">HutD protein</fullName>
    </submittedName>
</protein>
<sequence>MNYNLKIIHKEEYQTSSWLGGTTTQMLIFPEHSSYAVRDFAFRISSATVDLDKSEFTELKGINRYITPLDNILRLTHNNKDFIDLQPFEVYNFSGAIPTTSYGKAKDFNLMLSEKASGNLKSVKIDKVYTMTLFKETLEAGFENRFEILISPFHDLNIKLEDRDITLSKMDLLLVNANKPNASLDIEINCEEVAEILLCSISTT</sequence>
<dbReference type="InterPro" id="IPR014710">
    <property type="entry name" value="RmlC-like_jellyroll"/>
</dbReference>
<dbReference type="Gene3D" id="2.60.120.10">
    <property type="entry name" value="Jelly Rolls"/>
    <property type="match status" value="1"/>
</dbReference>
<proteinExistence type="predicted"/>